<dbReference type="EMBL" id="VWMK01000041">
    <property type="protein sequence ID" value="KAA3756767.1"/>
    <property type="molecule type" value="Genomic_DNA"/>
</dbReference>
<evidence type="ECO:0000259" key="2">
    <source>
        <dbReference type="Pfam" id="PF13439"/>
    </source>
</evidence>
<keyword evidence="3" id="KW-0808">Transferase</keyword>
<feature type="domain" description="Glycosyl transferase family 1" evidence="1">
    <location>
        <begin position="184"/>
        <end position="349"/>
    </location>
</feature>
<dbReference type="PANTHER" id="PTHR45947">
    <property type="entry name" value="SULFOQUINOVOSYL TRANSFERASE SQD2"/>
    <property type="match status" value="1"/>
</dbReference>
<dbReference type="RefSeq" id="WP_130059805.1">
    <property type="nucleotide sequence ID" value="NZ_JADNPJ010000028.1"/>
</dbReference>
<dbReference type="CDD" id="cd03801">
    <property type="entry name" value="GT4_PimA-like"/>
    <property type="match status" value="1"/>
</dbReference>
<dbReference type="InterPro" id="IPR001296">
    <property type="entry name" value="Glyco_trans_1"/>
</dbReference>
<evidence type="ECO:0000313" key="3">
    <source>
        <dbReference type="EMBL" id="KAA3756767.1"/>
    </source>
</evidence>
<proteinExistence type="predicted"/>
<dbReference type="Proteomes" id="UP000422221">
    <property type="component" value="Unassembled WGS sequence"/>
</dbReference>
<dbReference type="AlphaFoldDB" id="A0A7J4XC41"/>
<dbReference type="Pfam" id="PF13439">
    <property type="entry name" value="Glyco_transf_4"/>
    <property type="match status" value="1"/>
</dbReference>
<gene>
    <name evidence="3" type="ORF">F3F73_23155</name>
</gene>
<feature type="domain" description="Glycosyltransferase subfamily 4-like N-terminal" evidence="2">
    <location>
        <begin position="13"/>
        <end position="141"/>
    </location>
</feature>
<sequence>MKVLICIPCLLTGGTEIQTLNLVKSLIQGKHQVSTVCYFEYLPEMVSRYQEAGSKVTCLSPVGKRIGGMKGIAFLYKGLKQVVQAEKPEVAHVQYMAPGAIPIILLRMIGIKNVIATAHTAADIYPNLKLVHFIQRHCIRVFTNITLTAEKSFFGNSCMYTQQTKLQKRNHFTIYNALPPYIQIRKDTRNFSTSVTLGVVSRLEKIKGMDLIIPAFEQIKKGYPKIHLLIVGDGSLKEQMQQQAKDSTTNKDITWAGRQEQEQLQTYYDMIDILLIPSRSEGFGLTAIEGMARGCVVVASNAGGLPEIVKDKETGLLHEKENIEDMVKKIHHLLENPQIMERFSMKATKYAKQFIHEQYTLLFNDLYSKIRR</sequence>
<dbReference type="InterPro" id="IPR028098">
    <property type="entry name" value="Glyco_trans_4-like_N"/>
</dbReference>
<organism evidence="3 4">
    <name type="scientific">Bacteroides salyersiae</name>
    <dbReference type="NCBI Taxonomy" id="291644"/>
    <lineage>
        <taxon>Bacteria</taxon>
        <taxon>Pseudomonadati</taxon>
        <taxon>Bacteroidota</taxon>
        <taxon>Bacteroidia</taxon>
        <taxon>Bacteroidales</taxon>
        <taxon>Bacteroidaceae</taxon>
        <taxon>Bacteroides</taxon>
    </lineage>
</organism>
<dbReference type="SUPFAM" id="SSF53756">
    <property type="entry name" value="UDP-Glycosyltransferase/glycogen phosphorylase"/>
    <property type="match status" value="1"/>
</dbReference>
<protein>
    <submittedName>
        <fullName evidence="3">Glycosyltransferase family 4 protein</fullName>
    </submittedName>
</protein>
<dbReference type="Gene3D" id="3.40.50.2000">
    <property type="entry name" value="Glycogen Phosphorylase B"/>
    <property type="match status" value="2"/>
</dbReference>
<name>A0A7J4XC41_9BACE</name>
<reference evidence="3 4" key="1">
    <citation type="journal article" date="2019" name="Nat. Med.">
        <title>A library of human gut bacterial isolates paired with longitudinal multiomics data enables mechanistic microbiome research.</title>
        <authorList>
            <person name="Poyet M."/>
            <person name="Groussin M."/>
            <person name="Gibbons S.M."/>
            <person name="Avila-Pacheco J."/>
            <person name="Jiang X."/>
            <person name="Kearney S.M."/>
            <person name="Perrotta A.R."/>
            <person name="Berdy B."/>
            <person name="Zhao S."/>
            <person name="Lieberman T.D."/>
            <person name="Swanson P.K."/>
            <person name="Smith M."/>
            <person name="Roesemann S."/>
            <person name="Alexander J.E."/>
            <person name="Rich S.A."/>
            <person name="Livny J."/>
            <person name="Vlamakis H."/>
            <person name="Clish C."/>
            <person name="Bullock K."/>
            <person name="Deik A."/>
            <person name="Scott J."/>
            <person name="Pierce K.A."/>
            <person name="Xavier R.J."/>
            <person name="Alm E.J."/>
        </authorList>
    </citation>
    <scope>NUCLEOTIDE SEQUENCE [LARGE SCALE GENOMIC DNA]</scope>
    <source>
        <strain evidence="3 4">BIOML-A10</strain>
    </source>
</reference>
<dbReference type="Pfam" id="PF00534">
    <property type="entry name" value="Glycos_transf_1"/>
    <property type="match status" value="1"/>
</dbReference>
<accession>A0A7J4XC41</accession>
<evidence type="ECO:0000313" key="4">
    <source>
        <dbReference type="Proteomes" id="UP000422221"/>
    </source>
</evidence>
<dbReference type="PANTHER" id="PTHR45947:SF3">
    <property type="entry name" value="SULFOQUINOVOSYL TRANSFERASE SQD2"/>
    <property type="match status" value="1"/>
</dbReference>
<evidence type="ECO:0000259" key="1">
    <source>
        <dbReference type="Pfam" id="PF00534"/>
    </source>
</evidence>
<dbReference type="InterPro" id="IPR050194">
    <property type="entry name" value="Glycosyltransferase_grp1"/>
</dbReference>
<dbReference type="GO" id="GO:0016757">
    <property type="term" value="F:glycosyltransferase activity"/>
    <property type="evidence" value="ECO:0007669"/>
    <property type="project" value="InterPro"/>
</dbReference>
<comment type="caution">
    <text evidence="3">The sequence shown here is derived from an EMBL/GenBank/DDBJ whole genome shotgun (WGS) entry which is preliminary data.</text>
</comment>